<dbReference type="Pfam" id="PF22037">
    <property type="entry name" value="PSD13_N"/>
    <property type="match status" value="1"/>
</dbReference>
<dbReference type="Pfam" id="PF01399">
    <property type="entry name" value="PCI"/>
    <property type="match status" value="1"/>
</dbReference>
<dbReference type="Proteomes" id="UP000008866">
    <property type="component" value="Unassembled WGS sequence"/>
</dbReference>
<dbReference type="EMBL" id="ABSU01000009">
    <property type="protein sequence ID" value="EFE33568.1"/>
    <property type="molecule type" value="Genomic_DNA"/>
</dbReference>
<dbReference type="InterPro" id="IPR054179">
    <property type="entry name" value="PSD13_N"/>
</dbReference>
<protein>
    <recommendedName>
        <fullName evidence="3">PCI domain-containing protein</fullName>
    </recommendedName>
</protein>
<sequence length="390" mass="44398">MQVDKIPDFLAEKRGEALDESQSLLLQVEDFWERKLWHQLTNALIEYFCLPESAPQRLSFFKNFIITFADKINQLKFVTLGLMASTQCSDDQERLSFLASLASKVDKPESKDAHVYAIADVASVKLRLKDFEGARKDLDASQAVLDMFDSVENVVHAAFYKVNADYYHVSSDESYGKAKLEFASYYKNALLYLACIDLQSLAPEHRVARAYDLSVAALVSDTIYNFGELLLHPVLDELKGTPHAWLRELLMAFNRGDLSAYDVLAVNMDKNQLLQQHKVFLYQKISLAALTEMVFRRPPHNRSMTFATISEETKVQPNEIEHLIMKALSLGLLKGTIDQVAQIAHIHWVQPKVLDMTQIEGMRTRLREWDAGVNQLGHWIESVGKDVWAA</sequence>
<dbReference type="GeneID" id="9521626"/>
<comment type="similarity">
    <text evidence="1">Belongs to the proteasome subunit S11 family.</text>
</comment>
<dbReference type="OMA" id="SFEDYWE"/>
<dbReference type="SMART" id="SM00088">
    <property type="entry name" value="PINT"/>
    <property type="match status" value="1"/>
</dbReference>
<organism evidence="4 5">
    <name type="scientific">Arthroderma benhamiae (strain ATCC MYA-4681 / CBS 112371)</name>
    <name type="common">Trichophyton mentagrophytes</name>
    <dbReference type="NCBI Taxonomy" id="663331"/>
    <lineage>
        <taxon>Eukaryota</taxon>
        <taxon>Fungi</taxon>
        <taxon>Dikarya</taxon>
        <taxon>Ascomycota</taxon>
        <taxon>Pezizomycotina</taxon>
        <taxon>Eurotiomycetes</taxon>
        <taxon>Eurotiomycetidae</taxon>
        <taxon>Onygenales</taxon>
        <taxon>Arthrodermataceae</taxon>
        <taxon>Trichophyton</taxon>
    </lineage>
</organism>
<dbReference type="PANTHER" id="PTHR10539:SF0">
    <property type="entry name" value="26S PROTEASOME NON-ATPASE REGULATORY SUBUNIT 13"/>
    <property type="match status" value="1"/>
</dbReference>
<reference evidence="5" key="1">
    <citation type="journal article" date="2011" name="Genome Biol.">
        <title>Comparative and functional genomics provide insights into the pathogenicity of dermatophytic fungi.</title>
        <authorList>
            <person name="Burmester A."/>
            <person name="Shelest E."/>
            <person name="Gloeckner G."/>
            <person name="Heddergott C."/>
            <person name="Schindler S."/>
            <person name="Staib P."/>
            <person name="Heidel A."/>
            <person name="Felder M."/>
            <person name="Petzold A."/>
            <person name="Szafranski K."/>
            <person name="Feuermann M."/>
            <person name="Pedruzzi I."/>
            <person name="Priebe S."/>
            <person name="Groth M."/>
            <person name="Winkler R."/>
            <person name="Li W."/>
            <person name="Kniemeyer O."/>
            <person name="Schroeckh V."/>
            <person name="Hertweck C."/>
            <person name="Hube B."/>
            <person name="White T.C."/>
            <person name="Platzer M."/>
            <person name="Guthke R."/>
            <person name="Heitman J."/>
            <person name="Woestemeyer J."/>
            <person name="Zipfel P.F."/>
            <person name="Monod M."/>
            <person name="Brakhage A.A."/>
        </authorList>
    </citation>
    <scope>NUCLEOTIDE SEQUENCE [LARGE SCALE GENOMIC DNA]</scope>
    <source>
        <strain evidence="5">ATCC MYA-4681 / CBS 112371</strain>
    </source>
</reference>
<dbReference type="HOGENOM" id="CLU_042989_0_0_1"/>
<dbReference type="PANTHER" id="PTHR10539">
    <property type="entry name" value="26S PROTEASOME NON-ATPASE REGULATORY SUBUNIT 13"/>
    <property type="match status" value="1"/>
</dbReference>
<dbReference type="GO" id="GO:0008541">
    <property type="term" value="C:proteasome regulatory particle, lid subcomplex"/>
    <property type="evidence" value="ECO:0007669"/>
    <property type="project" value="TreeGrafter"/>
</dbReference>
<dbReference type="AlphaFoldDB" id="D4ATE9"/>
<keyword evidence="5" id="KW-1185">Reference proteome</keyword>
<comment type="caution">
    <text evidence="4">The sequence shown here is derived from an EMBL/GenBank/DDBJ whole genome shotgun (WGS) entry which is preliminary data.</text>
</comment>
<evidence type="ECO:0000313" key="5">
    <source>
        <dbReference type="Proteomes" id="UP000008866"/>
    </source>
</evidence>
<dbReference type="GO" id="GO:0005829">
    <property type="term" value="C:cytosol"/>
    <property type="evidence" value="ECO:0007669"/>
    <property type="project" value="TreeGrafter"/>
</dbReference>
<dbReference type="eggNOG" id="KOG2908">
    <property type="taxonomic scope" value="Eukaryota"/>
</dbReference>
<feature type="domain" description="PCI" evidence="3">
    <location>
        <begin position="182"/>
        <end position="351"/>
    </location>
</feature>
<dbReference type="InterPro" id="IPR036390">
    <property type="entry name" value="WH_DNA-bd_sf"/>
</dbReference>
<dbReference type="GO" id="GO:0006511">
    <property type="term" value="P:ubiquitin-dependent protein catabolic process"/>
    <property type="evidence" value="ECO:0007669"/>
    <property type="project" value="TreeGrafter"/>
</dbReference>
<dbReference type="GO" id="GO:0005198">
    <property type="term" value="F:structural molecule activity"/>
    <property type="evidence" value="ECO:0007669"/>
    <property type="project" value="TreeGrafter"/>
</dbReference>
<evidence type="ECO:0000313" key="4">
    <source>
        <dbReference type="EMBL" id="EFE33568.1"/>
    </source>
</evidence>
<dbReference type="KEGG" id="abe:ARB_07513"/>
<dbReference type="STRING" id="663331.D4ATE9"/>
<keyword evidence="2" id="KW-0647">Proteasome</keyword>
<dbReference type="GO" id="GO:0005634">
    <property type="term" value="C:nucleus"/>
    <property type="evidence" value="ECO:0007669"/>
    <property type="project" value="TreeGrafter"/>
</dbReference>
<dbReference type="SUPFAM" id="SSF46785">
    <property type="entry name" value="Winged helix' DNA-binding domain"/>
    <property type="match status" value="1"/>
</dbReference>
<dbReference type="PROSITE" id="PS50250">
    <property type="entry name" value="PCI"/>
    <property type="match status" value="1"/>
</dbReference>
<evidence type="ECO:0000259" key="3">
    <source>
        <dbReference type="PROSITE" id="PS50250"/>
    </source>
</evidence>
<accession>D4ATE9</accession>
<dbReference type="Pfam" id="PF18261">
    <property type="entry name" value="Rpn9_C"/>
    <property type="match status" value="1"/>
</dbReference>
<dbReference type="InterPro" id="IPR040798">
    <property type="entry name" value="Rpn9_C"/>
</dbReference>
<dbReference type="RefSeq" id="XP_003014208.1">
    <property type="nucleotide sequence ID" value="XM_003014162.1"/>
</dbReference>
<dbReference type="InterPro" id="IPR000717">
    <property type="entry name" value="PCI_dom"/>
</dbReference>
<proteinExistence type="inferred from homology"/>
<name>D4ATE9_ARTBC</name>
<evidence type="ECO:0000256" key="1">
    <source>
        <dbReference type="ARBA" id="ARBA00006207"/>
    </source>
</evidence>
<dbReference type="InterPro" id="IPR035298">
    <property type="entry name" value="PSMD13"/>
</dbReference>
<gene>
    <name evidence="4" type="ORF">ARB_07513</name>
</gene>
<evidence type="ECO:0000256" key="2">
    <source>
        <dbReference type="ARBA" id="ARBA00022942"/>
    </source>
</evidence>